<sequence>MISLLTLTPTAASMLSNARESQDGIPNDATLRVAGSADAEQPGTISIGFVDQPLDGDQSGDAHGLSYCVAPEVAEQLDGAAIDVQSADGEARLVVVPAG</sequence>
<protein>
    <submittedName>
        <fullName evidence="1">Fe-S cluster assembly iron-binding protein IscA</fullName>
    </submittedName>
</protein>
<proteinExistence type="predicted"/>
<dbReference type="EMBL" id="SOAU01000001">
    <property type="protein sequence ID" value="TDT16104.1"/>
    <property type="molecule type" value="Genomic_DNA"/>
</dbReference>
<dbReference type="InterPro" id="IPR035903">
    <property type="entry name" value="HesB-like_dom_sf"/>
</dbReference>
<dbReference type="SUPFAM" id="SSF89360">
    <property type="entry name" value="HesB-like domain"/>
    <property type="match status" value="1"/>
</dbReference>
<dbReference type="Proteomes" id="UP000294558">
    <property type="component" value="Unassembled WGS sequence"/>
</dbReference>
<dbReference type="AlphaFoldDB" id="A0A4R7HZE7"/>
<evidence type="ECO:0000313" key="1">
    <source>
        <dbReference type="EMBL" id="TDT16104.1"/>
    </source>
</evidence>
<gene>
    <name evidence="1" type="ORF">BDK89_1686</name>
</gene>
<accession>A0A4R7HZE7</accession>
<dbReference type="RefSeq" id="WP_133868503.1">
    <property type="nucleotide sequence ID" value="NZ_SOAU01000001.1"/>
</dbReference>
<name>A0A4R7HZE7_9ACTN</name>
<keyword evidence="2" id="KW-1185">Reference proteome</keyword>
<evidence type="ECO:0000313" key="2">
    <source>
        <dbReference type="Proteomes" id="UP000294558"/>
    </source>
</evidence>
<organism evidence="1 2">
    <name type="scientific">Ilumatobacter fluminis</name>
    <dbReference type="NCBI Taxonomy" id="467091"/>
    <lineage>
        <taxon>Bacteria</taxon>
        <taxon>Bacillati</taxon>
        <taxon>Actinomycetota</taxon>
        <taxon>Acidimicrobiia</taxon>
        <taxon>Acidimicrobiales</taxon>
        <taxon>Ilumatobacteraceae</taxon>
        <taxon>Ilumatobacter</taxon>
    </lineage>
</organism>
<comment type="caution">
    <text evidence="1">The sequence shown here is derived from an EMBL/GenBank/DDBJ whole genome shotgun (WGS) entry which is preliminary data.</text>
</comment>
<reference evidence="1 2" key="1">
    <citation type="submission" date="2019-03" db="EMBL/GenBank/DDBJ databases">
        <title>Sequencing the genomes of 1000 actinobacteria strains.</title>
        <authorList>
            <person name="Klenk H.-P."/>
        </authorList>
    </citation>
    <scope>NUCLEOTIDE SEQUENCE [LARGE SCALE GENOMIC DNA]</scope>
    <source>
        <strain evidence="1 2">DSM 18936</strain>
    </source>
</reference>